<evidence type="ECO:0000313" key="4">
    <source>
        <dbReference type="RefSeq" id="XP_018027464.1"/>
    </source>
</evidence>
<evidence type="ECO:0000256" key="2">
    <source>
        <dbReference type="SAM" id="Phobius"/>
    </source>
</evidence>
<dbReference type="Proteomes" id="UP000694843">
    <property type="component" value="Unplaced"/>
</dbReference>
<accession>A0A8B7PMP4</accession>
<dbReference type="GeneID" id="108682739"/>
<name>A0A8B7PMP4_HYAAZ</name>
<protein>
    <submittedName>
        <fullName evidence="4">Uncharacterized protein LOC108682739 isoform X1</fullName>
    </submittedName>
</protein>
<keyword evidence="2" id="KW-1133">Transmembrane helix</keyword>
<gene>
    <name evidence="4" type="primary">LOC108682739</name>
</gene>
<reference evidence="4" key="1">
    <citation type="submission" date="2025-08" db="UniProtKB">
        <authorList>
            <consortium name="RefSeq"/>
        </authorList>
    </citation>
    <scope>IDENTIFICATION</scope>
    <source>
        <tissue evidence="4">Whole organism</tissue>
    </source>
</reference>
<dbReference type="KEGG" id="hazt:108682739"/>
<keyword evidence="2" id="KW-0812">Transmembrane</keyword>
<organism evidence="3 4">
    <name type="scientific">Hyalella azteca</name>
    <name type="common">Amphipod</name>
    <dbReference type="NCBI Taxonomy" id="294128"/>
    <lineage>
        <taxon>Eukaryota</taxon>
        <taxon>Metazoa</taxon>
        <taxon>Ecdysozoa</taxon>
        <taxon>Arthropoda</taxon>
        <taxon>Crustacea</taxon>
        <taxon>Multicrustacea</taxon>
        <taxon>Malacostraca</taxon>
        <taxon>Eumalacostraca</taxon>
        <taxon>Peracarida</taxon>
        <taxon>Amphipoda</taxon>
        <taxon>Senticaudata</taxon>
        <taxon>Talitrida</taxon>
        <taxon>Talitroidea</taxon>
        <taxon>Hyalellidae</taxon>
        <taxon>Hyalella</taxon>
    </lineage>
</organism>
<dbReference type="AlphaFoldDB" id="A0A8B7PMP4"/>
<feature type="region of interest" description="Disordered" evidence="1">
    <location>
        <begin position="117"/>
        <end position="150"/>
    </location>
</feature>
<proteinExistence type="predicted"/>
<feature type="region of interest" description="Disordered" evidence="1">
    <location>
        <begin position="74"/>
        <end position="100"/>
    </location>
</feature>
<feature type="compositionally biased region" description="Polar residues" evidence="1">
    <location>
        <begin position="77"/>
        <end position="94"/>
    </location>
</feature>
<feature type="transmembrane region" description="Helical" evidence="2">
    <location>
        <begin position="28"/>
        <end position="45"/>
    </location>
</feature>
<evidence type="ECO:0000256" key="1">
    <source>
        <dbReference type="SAM" id="MobiDB-lite"/>
    </source>
</evidence>
<evidence type="ECO:0000313" key="3">
    <source>
        <dbReference type="Proteomes" id="UP000694843"/>
    </source>
</evidence>
<keyword evidence="3" id="KW-1185">Reference proteome</keyword>
<dbReference type="RefSeq" id="XP_018027464.1">
    <property type="nucleotide sequence ID" value="XM_018171975.2"/>
</dbReference>
<sequence>MNMDYSPNGFVKSNSYSTDIDYPSENQALFTLAVMVIVLLFILVYCCSGASPCSNTDISSTEVTSVLPDVTRRVLRNSVQPRTQRPGSREQNVTRGDHRSRSPAVIVPMMCSGDENYNGPYHSKGKRKPPAYEDLYQAPPPYATRTHTPSPNQVAVFPPPYEDSCKDCKLTFDLENCFDYLREASFSKNPDNASKSESETPGRTDPPAETASSPTLSAIITMSGADIPMSGADIPLSGADTPMLGAGIPMLGAETPMLGSDIPLSNAGTPLSGASTAMPSAGIQPLDNISPNACDGTTKLFSVTPPSDIDILPSVSDNKALSTFTQSANASSYSRSVALERTTVPNIMPKL</sequence>
<feature type="region of interest" description="Disordered" evidence="1">
    <location>
        <begin position="186"/>
        <end position="215"/>
    </location>
</feature>
<keyword evidence="2" id="KW-0472">Membrane</keyword>
<dbReference type="OrthoDB" id="10652893at2759"/>